<evidence type="ECO:0000256" key="2">
    <source>
        <dbReference type="SAM" id="Phobius"/>
    </source>
</evidence>
<dbReference type="AlphaFoldDB" id="A0A7G7MFW7"/>
<proteinExistence type="predicted"/>
<keyword evidence="4" id="KW-1185">Reference proteome</keyword>
<sequence length="117" mass="13039">MDELFTAALGAAPQLGVAGILLTILILVIRTASADRVDFRETLSAAALRHKEEIVRINGDHDAELEELRKEIKELRAQVDALNITIDVERKARREAEDVAAKALRDSYPRHRLEGQS</sequence>
<keyword evidence="1" id="KW-0175">Coiled coil</keyword>
<gene>
    <name evidence="3" type="ORF">H6H00_26820</name>
</gene>
<dbReference type="KEGG" id="ppel:H6H00_26820"/>
<evidence type="ECO:0000313" key="3">
    <source>
        <dbReference type="EMBL" id="QNG51678.1"/>
    </source>
</evidence>
<reference evidence="3 4" key="1">
    <citation type="submission" date="2020-08" db="EMBL/GenBank/DDBJ databases">
        <authorList>
            <person name="Mo P."/>
        </authorList>
    </citation>
    <scope>NUCLEOTIDE SEQUENCE [LARGE SCALE GENOMIC DNA]</scope>
    <source>
        <strain evidence="3 4">CGMCC 4.1532</strain>
    </source>
</reference>
<accession>A0A7G7MFW7</accession>
<dbReference type="RefSeq" id="WP_185718432.1">
    <property type="nucleotide sequence ID" value="NZ_BAAAWI010000001.1"/>
</dbReference>
<keyword evidence="2" id="KW-1133">Transmembrane helix</keyword>
<name>A0A7G7MFW7_9PSEU</name>
<evidence type="ECO:0008006" key="5">
    <source>
        <dbReference type="Google" id="ProtNLM"/>
    </source>
</evidence>
<keyword evidence="2" id="KW-0472">Membrane</keyword>
<dbReference type="EMBL" id="CP060131">
    <property type="protein sequence ID" value="QNG51678.1"/>
    <property type="molecule type" value="Genomic_DNA"/>
</dbReference>
<feature type="coiled-coil region" evidence="1">
    <location>
        <begin position="51"/>
        <end position="92"/>
    </location>
</feature>
<keyword evidence="2" id="KW-0812">Transmembrane</keyword>
<evidence type="ECO:0000256" key="1">
    <source>
        <dbReference type="SAM" id="Coils"/>
    </source>
</evidence>
<dbReference type="Proteomes" id="UP000515728">
    <property type="component" value="Chromosome"/>
</dbReference>
<organism evidence="3 4">
    <name type="scientific">Pseudonocardia petroleophila</name>
    <dbReference type="NCBI Taxonomy" id="37331"/>
    <lineage>
        <taxon>Bacteria</taxon>
        <taxon>Bacillati</taxon>
        <taxon>Actinomycetota</taxon>
        <taxon>Actinomycetes</taxon>
        <taxon>Pseudonocardiales</taxon>
        <taxon>Pseudonocardiaceae</taxon>
        <taxon>Pseudonocardia</taxon>
    </lineage>
</organism>
<evidence type="ECO:0000313" key="4">
    <source>
        <dbReference type="Proteomes" id="UP000515728"/>
    </source>
</evidence>
<feature type="transmembrane region" description="Helical" evidence="2">
    <location>
        <begin position="6"/>
        <end position="29"/>
    </location>
</feature>
<protein>
    <recommendedName>
        <fullName evidence="5">DUF2746 domain-containing protein</fullName>
    </recommendedName>
</protein>